<dbReference type="InterPro" id="IPR004868">
    <property type="entry name" value="DNA-dir_DNA_pol_B_mt/vir"/>
</dbReference>
<reference evidence="11" key="2">
    <citation type="submission" date="2019-03" db="EMBL/GenBank/DDBJ databases">
        <authorList>
            <person name="Lee H.-H."/>
            <person name="Tsai I.J."/>
        </authorList>
    </citation>
    <scope>NUCLEOTIDE SEQUENCE</scope>
    <source>
        <strain evidence="11">BCRC 35384</strain>
    </source>
</reference>
<evidence type="ECO:0000256" key="7">
    <source>
        <dbReference type="ARBA" id="ARBA00022932"/>
    </source>
</evidence>
<dbReference type="AlphaFoldDB" id="A0A5B9R974"/>
<dbReference type="InterPro" id="IPR012337">
    <property type="entry name" value="RNaseH-like_sf"/>
</dbReference>
<keyword evidence="6" id="KW-0235">DNA replication</keyword>
<sequence>MNMKKINKLKKYTFHNEEYPIEKGNLDFSTLVNKFITENRKYFKNYISVICQVRESDNTHFTLGDRFPIEVANDNDIRDYIDYISNKVALLDGRYHPDQALSVYLNYTNIDQGDYILNQNIIRLSNYKLEVDFTEDVPLELPLNTEYLNWGSVTEWVSSSVAKVNDLTVDATKTISRYVEVTFRDKINRSVKVFSNVSGLDIARFTDKVVNQLKDEFVRKVEDRSYHIKDNKLFFVFERIFPKDFITSLKPNKKFSLDLMTLDVETYLDENNKMSLYCISIYDGEKAKSFYLTNYYNIDSLIKDLLSTIFSRKYSGKNIYIHNSSEFDLVFLMKYLVSYGSTKVEPVIKDGKFINIDVRFGPHYLYKVSFRDSILLLPGSLAKLSKAFNVDNIKDLFPHKFVTKDNLNLVGAVPSIEFFSGLSVSEYDSYKSRFLNNDWSLKAEAIKYCELDCKSLYEVIMNFSNHIFKEFKINTSTTPTLPSAAFKIFRSNFIPTGFKIPAITGKIFDDLNEAFYGGACWYVCS</sequence>
<evidence type="ECO:0000256" key="6">
    <source>
        <dbReference type="ARBA" id="ARBA00022705"/>
    </source>
</evidence>
<comment type="similarity">
    <text evidence="1">Belongs to the DNA polymerase type-B family.</text>
</comment>
<protein>
    <recommendedName>
        <fullName evidence="3">Probable DNA polymerase</fullName>
        <ecNumber evidence="2">2.7.7.7</ecNumber>
    </recommendedName>
</protein>
<evidence type="ECO:0000256" key="1">
    <source>
        <dbReference type="ARBA" id="ARBA00005755"/>
    </source>
</evidence>
<evidence type="ECO:0000256" key="4">
    <source>
        <dbReference type="ARBA" id="ARBA00022679"/>
    </source>
</evidence>
<dbReference type="PANTHER" id="PTHR33568">
    <property type="entry name" value="DNA POLYMERASE"/>
    <property type="match status" value="1"/>
</dbReference>
<organism evidence="11">
    <name type="scientific">Porodaedalea pini</name>
    <dbReference type="NCBI Taxonomy" id="108901"/>
    <lineage>
        <taxon>Eukaryota</taxon>
        <taxon>Fungi</taxon>
        <taxon>Dikarya</taxon>
        <taxon>Basidiomycota</taxon>
        <taxon>Agaricomycotina</taxon>
        <taxon>Agaricomycetes</taxon>
        <taxon>Hymenochaetales</taxon>
        <taxon>Hymenochaetaceae</taxon>
        <taxon>Porodaedalea</taxon>
    </lineage>
</organism>
<accession>A0A5B9R974</accession>
<reference evidence="11" key="1">
    <citation type="journal article" date="2019" name="Genome Biol. Evol.">
        <title>Evidence of extensive intraspecific noncoding reshuffling in a 169-kb mitochondrial genome of a basidiomycetous fungus.</title>
        <authorList>
            <person name="Lee H.H."/>
            <person name="Ke H.M."/>
            <person name="Lin C.I."/>
            <person name="Lee T.J."/>
            <person name="Chung C.L."/>
            <person name="Tsai I.J."/>
        </authorList>
    </citation>
    <scope>NUCLEOTIDE SEQUENCE</scope>
    <source>
        <strain evidence="11">BCRC 35384</strain>
    </source>
</reference>
<keyword evidence="11" id="KW-0496">Mitochondrion</keyword>
<evidence type="ECO:0000256" key="9">
    <source>
        <dbReference type="ARBA" id="ARBA00049244"/>
    </source>
</evidence>
<dbReference type="GO" id="GO:0000166">
    <property type="term" value="F:nucleotide binding"/>
    <property type="evidence" value="ECO:0007669"/>
    <property type="project" value="InterPro"/>
</dbReference>
<evidence type="ECO:0000313" key="11">
    <source>
        <dbReference type="EMBL" id="QEG57021.1"/>
    </source>
</evidence>
<dbReference type="GO" id="GO:0006260">
    <property type="term" value="P:DNA replication"/>
    <property type="evidence" value="ECO:0007669"/>
    <property type="project" value="UniProtKB-KW"/>
</dbReference>
<evidence type="ECO:0000259" key="10">
    <source>
        <dbReference type="Pfam" id="PF03175"/>
    </source>
</evidence>
<evidence type="ECO:0000256" key="3">
    <source>
        <dbReference type="ARBA" id="ARBA00014385"/>
    </source>
</evidence>
<dbReference type="EMBL" id="MK623257">
    <property type="protein sequence ID" value="QEG57021.1"/>
    <property type="molecule type" value="Genomic_DNA"/>
</dbReference>
<evidence type="ECO:0000256" key="8">
    <source>
        <dbReference type="ARBA" id="ARBA00023125"/>
    </source>
</evidence>
<proteinExistence type="inferred from homology"/>
<comment type="catalytic activity">
    <reaction evidence="9">
        <text>DNA(n) + a 2'-deoxyribonucleoside 5'-triphosphate = DNA(n+1) + diphosphate</text>
        <dbReference type="Rhea" id="RHEA:22508"/>
        <dbReference type="Rhea" id="RHEA-COMP:17339"/>
        <dbReference type="Rhea" id="RHEA-COMP:17340"/>
        <dbReference type="ChEBI" id="CHEBI:33019"/>
        <dbReference type="ChEBI" id="CHEBI:61560"/>
        <dbReference type="ChEBI" id="CHEBI:173112"/>
        <dbReference type="EC" id="2.7.7.7"/>
    </reaction>
</comment>
<dbReference type="Gene3D" id="3.30.420.10">
    <property type="entry name" value="Ribonuclease H-like superfamily/Ribonuclease H"/>
    <property type="match status" value="1"/>
</dbReference>
<dbReference type="SUPFAM" id="SSF53098">
    <property type="entry name" value="Ribonuclease H-like"/>
    <property type="match status" value="1"/>
</dbReference>
<dbReference type="GO" id="GO:0003677">
    <property type="term" value="F:DNA binding"/>
    <property type="evidence" value="ECO:0007669"/>
    <property type="project" value="UniProtKB-KW"/>
</dbReference>
<evidence type="ECO:0000256" key="2">
    <source>
        <dbReference type="ARBA" id="ARBA00012417"/>
    </source>
</evidence>
<keyword evidence="8" id="KW-0238">DNA-binding</keyword>
<name>A0A5B9R974_9AGAM</name>
<keyword evidence="7" id="KW-0239">DNA-directed DNA polymerase</keyword>
<keyword evidence="5" id="KW-0548">Nucleotidyltransferase</keyword>
<keyword evidence="4" id="KW-0808">Transferase</keyword>
<dbReference type="PANTHER" id="PTHR33568:SF3">
    <property type="entry name" value="DNA-DIRECTED DNA POLYMERASE"/>
    <property type="match status" value="1"/>
</dbReference>
<dbReference type="InterPro" id="IPR036397">
    <property type="entry name" value="RNaseH_sf"/>
</dbReference>
<dbReference type="EC" id="2.7.7.7" evidence="2"/>
<geneLocation type="mitochondrion" evidence="11"/>
<dbReference type="Pfam" id="PF03175">
    <property type="entry name" value="DNA_pol_B_2"/>
    <property type="match status" value="1"/>
</dbReference>
<dbReference type="GO" id="GO:0003887">
    <property type="term" value="F:DNA-directed DNA polymerase activity"/>
    <property type="evidence" value="ECO:0007669"/>
    <property type="project" value="UniProtKB-KW"/>
</dbReference>
<evidence type="ECO:0000256" key="5">
    <source>
        <dbReference type="ARBA" id="ARBA00022695"/>
    </source>
</evidence>
<gene>
    <name evidence="11" type="ORF">PPIT_000125</name>
</gene>
<feature type="domain" description="DNA-directed DNA polymerase family B mitochondria/virus" evidence="10">
    <location>
        <begin position="311"/>
        <end position="521"/>
    </location>
</feature>